<sequence length="1881" mass="211898">VMGSQWRNDQHCQGGSTEKHLETEGIVLYQQQLDRAVLRELQLRAELSGPRVVPWTPSSGREQHLGAGPGQPQPGKSDLGSGGMALVGRYALVEYDVGGPRLWHERWVLEHIANDEYVVATPDRDVFTEDLSLLNEDLRGIRIRPAAGVVPPGVTANQIYGLPAWNAGDQAALRAEAARVAQQERQGRGAAAAGAPAPAVAPVVAGAGQSAGASGGYPAGTLRWLAAEKFGDRDFGSEVPEVVVNKVKGAKHVQDLGQGVHLFVECVDGGDYSAFMGRAGRGDARVLELALNGMMVPERSLQDVAKISREKPVSWILPGPRTSTWCINYLAVEGLGFEGHHERVRQICKVDSTAWGIAEHFQVSMALRQALLVDQLNGCNLLSVEIQFRRLQTIEFSYAEKARENENRSMPGKLSLEEQRRPERSEKLLENKTPPPRKRAAEMKMHDEDLPQLDSHKVEAENYGCGGRRVARDLFPLPVPTVEPPARSCLSRGCKQRIGKRREVEKEVCHTVRSLNFLHGGSGWDPGQSVCETLCMSAAQEKSLEFIGACVAELGGPGSIDGSEALQALRISEDYGGTPAPSALGSFDPELISLPAEELKPNDLAMLWGEDGHSAVKDFIRKQVLTREEASIQLREAGVERCYSDPLLRHQPTFCAFVKRLWKLGLVDLSTDGGVEHVELFCVKKKQSKLRLIVDCRRSNSWCRAPENVRLTSGDSLSKIELGEDEELFVCSADLQNAFYTMKMPEELRKFFCLRSVTAKEIGLTELNGKRLRQSDRLTPRMAVLPMGWAWALWWCQRLHERIAERAGLLPSERLQDFCAPPLGKFWHVQYVDNLHVMGTNRGEVLSRFRRAVSELRCAGLTVHEEEEFEEETKILGWQYDNMGKFRPSRQRVWRVRLALRHLLKRGRASGQEIERLLGHITFIALGRRETLSIFGECYTFIQKHYRTEVPLWKSVRFELNVWDGIAPLVVQDLRSPWVPQISAVDASEWGLGVCVGEVSVDECRELGRYNERWRFRLKNASRARAFILADDQFQGEPCVAVEADFTIDDVINNFETVAVTWPQKVKKNARKEKLAPAAALIVEPPRQGPVAWEVEMSKGPSKQKKKRRAAQRQAKALSLAPSKYVNLRMASVSNATLKRYQQVKGDFVGWQRKKKIKDKYKALESYLEHLYLVGEDLSLGTYTVAALVHFEPEMKSHPSMPRVQQTLKGWRKMCPPRSRMPLPYEVVCLVAVKAIEANKPEIALALLLTFFLYLRPTEFETLRTQDIVRPVKGGKEVYRHWSILLHPMEEGVPSKTLQWDESLTLDLEHMKQLGPAMGRVLGLQRRPKNQLSFTTSSQEVTEFMKDMWPQSGLQPIGEPHMYRLRHGGATFELANKLRPLQEVQLRGRWKALKSLKNYEKGGAKPRSAPAQPALKPQCSLKLPVFLEIFSGSGRLGRAVGRVVGIAVLLWDINFGPEYDLTNPSIQHRVMEWIRTGYVVGLPDFVLMNAHLGWKDSNHMMLRRFGNQVASDSDCLLVFASRDWTIPIEDLPICCLVLRKQPPRLIDITRDRFQRQRYPLTNPYPDRFPSLQFSDTNVMEYILAADGQGVNDKDEVWSELEFLITQGQLWDDEDDDENYCYRNCTALHYAAALNEVALCKLILDHPHFHEADSFASLAEGPFCFRDGWTALHVASAAGAREVCTLLLQHAKFTALQNQDDAGGLTALHLAVMFGRHDIVSDLLGSFDLAAINLRNRSGMTAVDLVLEGMEDAPCKFYKSKYWKMLELMVPKLDAVSWQALTENLIHESKQEVLRLFQHRGKMMAGAHLGNGYIDLKLLYHDDSRELSAKDDRAQRRYLTQERRRKTCLKAQISQKKTLSSQRSRNIAFSSGAWKEAAWTEA</sequence>
<evidence type="ECO:0000313" key="7">
    <source>
        <dbReference type="EMBL" id="CAL4803799.1"/>
    </source>
</evidence>
<dbReference type="EMBL" id="CAMXCT020006587">
    <property type="protein sequence ID" value="CAL1169862.1"/>
    <property type="molecule type" value="Genomic_DNA"/>
</dbReference>
<dbReference type="PANTHER" id="PTHR24203">
    <property type="entry name" value="ANKYRIN REPEAT FAMILY PROTEIN"/>
    <property type="match status" value="1"/>
</dbReference>
<dbReference type="InterPro" id="IPR043502">
    <property type="entry name" value="DNA/RNA_pol_sf"/>
</dbReference>
<feature type="compositionally biased region" description="Basic and acidic residues" evidence="4">
    <location>
        <begin position="415"/>
        <end position="430"/>
    </location>
</feature>
<protein>
    <submittedName>
        <fullName evidence="7">Ankyrin-3 (ANK-3) (Ankyrin-G)</fullName>
    </submittedName>
</protein>
<proteinExistence type="predicted"/>
<evidence type="ECO:0000313" key="5">
    <source>
        <dbReference type="EMBL" id="CAI4016487.1"/>
    </source>
</evidence>
<name>A0A9P1DW38_9DINO</name>
<evidence type="ECO:0000313" key="6">
    <source>
        <dbReference type="EMBL" id="CAL1169862.1"/>
    </source>
</evidence>
<organism evidence="5">
    <name type="scientific">Cladocopium goreaui</name>
    <dbReference type="NCBI Taxonomy" id="2562237"/>
    <lineage>
        <taxon>Eukaryota</taxon>
        <taxon>Sar</taxon>
        <taxon>Alveolata</taxon>
        <taxon>Dinophyceae</taxon>
        <taxon>Suessiales</taxon>
        <taxon>Symbiodiniaceae</taxon>
        <taxon>Cladocopium</taxon>
    </lineage>
</organism>
<evidence type="ECO:0000256" key="4">
    <source>
        <dbReference type="SAM" id="MobiDB-lite"/>
    </source>
</evidence>
<dbReference type="InterPro" id="IPR036770">
    <property type="entry name" value="Ankyrin_rpt-contain_sf"/>
</dbReference>
<evidence type="ECO:0000313" key="8">
    <source>
        <dbReference type="Proteomes" id="UP001152797"/>
    </source>
</evidence>
<dbReference type="EMBL" id="CAMXCT010006587">
    <property type="protein sequence ID" value="CAI4016487.1"/>
    <property type="molecule type" value="Genomic_DNA"/>
</dbReference>
<comment type="caution">
    <text evidence="5">The sequence shown here is derived from an EMBL/GenBank/DDBJ whole genome shotgun (WGS) entry which is preliminary data.</text>
</comment>
<dbReference type="Pfam" id="PF12796">
    <property type="entry name" value="Ank_2"/>
    <property type="match status" value="1"/>
</dbReference>
<evidence type="ECO:0000256" key="3">
    <source>
        <dbReference type="PROSITE-ProRule" id="PRU00023"/>
    </source>
</evidence>
<dbReference type="Gene3D" id="3.10.10.10">
    <property type="entry name" value="HIV Type 1 Reverse Transcriptase, subunit A, domain 1"/>
    <property type="match status" value="1"/>
</dbReference>
<dbReference type="PROSITE" id="PS50297">
    <property type="entry name" value="ANK_REP_REGION"/>
    <property type="match status" value="1"/>
</dbReference>
<dbReference type="Proteomes" id="UP001152797">
    <property type="component" value="Unassembled WGS sequence"/>
</dbReference>
<dbReference type="InterPro" id="IPR002110">
    <property type="entry name" value="Ankyrin_rpt"/>
</dbReference>
<feature type="region of interest" description="Disordered" evidence="4">
    <location>
        <begin position="405"/>
        <end position="442"/>
    </location>
</feature>
<feature type="region of interest" description="Disordered" evidence="4">
    <location>
        <begin position="52"/>
        <end position="80"/>
    </location>
</feature>
<dbReference type="PROSITE" id="PS50088">
    <property type="entry name" value="ANK_REPEAT"/>
    <property type="match status" value="1"/>
</dbReference>
<dbReference type="Gene3D" id="1.25.40.20">
    <property type="entry name" value="Ankyrin repeat-containing domain"/>
    <property type="match status" value="1"/>
</dbReference>
<dbReference type="SUPFAM" id="SSF56672">
    <property type="entry name" value="DNA/RNA polymerases"/>
    <property type="match status" value="1"/>
</dbReference>
<feature type="non-terminal residue" evidence="5">
    <location>
        <position position="1"/>
    </location>
</feature>
<gene>
    <name evidence="5" type="ORF">C1SCF055_LOCUS41223</name>
</gene>
<evidence type="ECO:0000256" key="1">
    <source>
        <dbReference type="ARBA" id="ARBA00022737"/>
    </source>
</evidence>
<dbReference type="InterPro" id="IPR043128">
    <property type="entry name" value="Rev_trsase/Diguanyl_cyclase"/>
</dbReference>
<dbReference type="Gene3D" id="3.30.70.270">
    <property type="match status" value="1"/>
</dbReference>
<keyword evidence="1" id="KW-0677">Repeat</keyword>
<evidence type="ECO:0000256" key="2">
    <source>
        <dbReference type="ARBA" id="ARBA00023043"/>
    </source>
</evidence>
<reference evidence="5" key="1">
    <citation type="submission" date="2022-10" db="EMBL/GenBank/DDBJ databases">
        <authorList>
            <person name="Chen Y."/>
            <person name="Dougan E. K."/>
            <person name="Chan C."/>
            <person name="Rhodes N."/>
            <person name="Thang M."/>
        </authorList>
    </citation>
    <scope>NUCLEOTIDE SEQUENCE</scope>
</reference>
<keyword evidence="8" id="KW-1185">Reference proteome</keyword>
<dbReference type="PANTHER" id="PTHR24203:SF86">
    <property type="entry name" value="PROTEASOME 26S SUBUNIT, NON-ATPASE 10"/>
    <property type="match status" value="1"/>
</dbReference>
<dbReference type="SMART" id="SM00248">
    <property type="entry name" value="ANK"/>
    <property type="match status" value="3"/>
</dbReference>
<accession>A0A9P1DW38</accession>
<feature type="repeat" description="ANK" evidence="3">
    <location>
        <begin position="1666"/>
        <end position="1698"/>
    </location>
</feature>
<dbReference type="EMBL" id="CAMXCT030006587">
    <property type="protein sequence ID" value="CAL4803799.1"/>
    <property type="molecule type" value="Genomic_DNA"/>
</dbReference>
<dbReference type="SUPFAM" id="SSF48403">
    <property type="entry name" value="Ankyrin repeat"/>
    <property type="match status" value="1"/>
</dbReference>
<keyword evidence="2 3" id="KW-0040">ANK repeat</keyword>
<reference evidence="6" key="2">
    <citation type="submission" date="2024-04" db="EMBL/GenBank/DDBJ databases">
        <authorList>
            <person name="Chen Y."/>
            <person name="Shah S."/>
            <person name="Dougan E. K."/>
            <person name="Thang M."/>
            <person name="Chan C."/>
        </authorList>
    </citation>
    <scope>NUCLEOTIDE SEQUENCE [LARGE SCALE GENOMIC DNA]</scope>
</reference>
<dbReference type="OrthoDB" id="415614at2759"/>